<dbReference type="PROSITE" id="PS50850">
    <property type="entry name" value="MFS"/>
    <property type="match status" value="1"/>
</dbReference>
<dbReference type="GO" id="GO:0022857">
    <property type="term" value="F:transmembrane transporter activity"/>
    <property type="evidence" value="ECO:0007669"/>
    <property type="project" value="InterPro"/>
</dbReference>
<evidence type="ECO:0000313" key="7">
    <source>
        <dbReference type="EMBL" id="GEP44012.1"/>
    </source>
</evidence>
<dbReference type="InterPro" id="IPR036259">
    <property type="entry name" value="MFS_trans_sf"/>
</dbReference>
<keyword evidence="2 5" id="KW-0812">Transmembrane</keyword>
<comment type="subcellular location">
    <subcellularLocation>
        <location evidence="1">Membrane</location>
    </subcellularLocation>
</comment>
<dbReference type="PANTHER" id="PTHR23526">
    <property type="entry name" value="INTEGRAL MEMBRANE TRANSPORT PROTEIN-RELATED"/>
    <property type="match status" value="1"/>
</dbReference>
<evidence type="ECO:0000256" key="1">
    <source>
        <dbReference type="ARBA" id="ARBA00004370"/>
    </source>
</evidence>
<feature type="transmembrane region" description="Helical" evidence="5">
    <location>
        <begin position="279"/>
        <end position="300"/>
    </location>
</feature>
<evidence type="ECO:0000256" key="4">
    <source>
        <dbReference type="ARBA" id="ARBA00023136"/>
    </source>
</evidence>
<feature type="transmembrane region" description="Helical" evidence="5">
    <location>
        <begin position="363"/>
        <end position="383"/>
    </location>
</feature>
<dbReference type="InterPro" id="IPR020846">
    <property type="entry name" value="MFS_dom"/>
</dbReference>
<comment type="caution">
    <text evidence="7">The sequence shown here is derived from an EMBL/GenBank/DDBJ whole genome shotgun (WGS) entry which is preliminary data.</text>
</comment>
<feature type="transmembrane region" description="Helical" evidence="5">
    <location>
        <begin position="115"/>
        <end position="138"/>
    </location>
</feature>
<evidence type="ECO:0000256" key="3">
    <source>
        <dbReference type="ARBA" id="ARBA00022989"/>
    </source>
</evidence>
<dbReference type="Gene3D" id="1.20.1250.20">
    <property type="entry name" value="MFS general substrate transporter like domains"/>
    <property type="match status" value="2"/>
</dbReference>
<evidence type="ECO:0000313" key="8">
    <source>
        <dbReference type="Proteomes" id="UP000321577"/>
    </source>
</evidence>
<proteinExistence type="predicted"/>
<keyword evidence="8" id="KW-1185">Reference proteome</keyword>
<protein>
    <submittedName>
        <fullName evidence="7">MFS transporter</fullName>
    </submittedName>
</protein>
<feature type="transmembrane region" description="Helical" evidence="5">
    <location>
        <begin position="312"/>
        <end position="343"/>
    </location>
</feature>
<evidence type="ECO:0000256" key="2">
    <source>
        <dbReference type="ARBA" id="ARBA00022692"/>
    </source>
</evidence>
<dbReference type="OrthoDB" id="179840at2"/>
<dbReference type="PANTHER" id="PTHR23526:SF1">
    <property type="entry name" value="MAJOR FACILITATOR SUPERFAMILY MFS_1"/>
    <property type="match status" value="1"/>
</dbReference>
<feature type="transmembrane region" description="Helical" evidence="5">
    <location>
        <begin position="159"/>
        <end position="180"/>
    </location>
</feature>
<feature type="transmembrane region" description="Helical" evidence="5">
    <location>
        <begin position="395"/>
        <end position="414"/>
    </location>
</feature>
<dbReference type="SUPFAM" id="SSF103473">
    <property type="entry name" value="MFS general substrate transporter"/>
    <property type="match status" value="1"/>
</dbReference>
<feature type="transmembrane region" description="Helical" evidence="5">
    <location>
        <begin position="245"/>
        <end position="267"/>
    </location>
</feature>
<dbReference type="EMBL" id="BKAG01000024">
    <property type="protein sequence ID" value="GEP44012.1"/>
    <property type="molecule type" value="Genomic_DNA"/>
</dbReference>
<sequence>MSAEAHHHQRDAHHVRRNFVCHVLEGGFYMGGTAFLAPESVLPKMVQSLGGKPWVIAVMPVLLPAAFACMGLFIAPVVERLTRFKPWVLGFGLLQRLPYLITGLILLLGKDVDEWLLPLVVLTPVVSGLIGGLNVVAWMEMVTRMVPEKVRAAGWSARYIMQACLAVGAGMVIHWVLTHIPGRQGYAWLHLAAFALLFLSWVSQLPMREPMGHPEPPRTARLPYRDYLRSLPALFAAQKHLKKLVFARFLGTGFLMLVSFLTIHALHVTGRPEADEGHFVTSQAVGTVLGSLIAGWVGYFRGGKVLMLASRIVCLALCGWVMFNANFSGFTIAYFALGLGLFIDRVGDLTLAAELCPVQRRSTLQAMLSFCNVFSLLLSSFIAGQVYRITESFHMVAWLAGACAIGSILVLLRIPEPRDAHVAPVPDTEI</sequence>
<dbReference type="RefSeq" id="WP_146851570.1">
    <property type="nucleotide sequence ID" value="NZ_BKAG01000024.1"/>
</dbReference>
<dbReference type="InterPro" id="IPR005828">
    <property type="entry name" value="MFS_sugar_transport-like"/>
</dbReference>
<organism evidence="7 8">
    <name type="scientific">Brevifollis gellanilyticus</name>
    <dbReference type="NCBI Taxonomy" id="748831"/>
    <lineage>
        <taxon>Bacteria</taxon>
        <taxon>Pseudomonadati</taxon>
        <taxon>Verrucomicrobiota</taxon>
        <taxon>Verrucomicrobiia</taxon>
        <taxon>Verrucomicrobiales</taxon>
        <taxon>Verrucomicrobiaceae</taxon>
    </lineage>
</organism>
<dbReference type="GO" id="GO:0016020">
    <property type="term" value="C:membrane"/>
    <property type="evidence" value="ECO:0007669"/>
    <property type="project" value="UniProtKB-SubCell"/>
</dbReference>
<feature type="transmembrane region" description="Helical" evidence="5">
    <location>
        <begin position="186"/>
        <end position="203"/>
    </location>
</feature>
<dbReference type="Proteomes" id="UP000321577">
    <property type="component" value="Unassembled WGS sequence"/>
</dbReference>
<feature type="transmembrane region" description="Helical" evidence="5">
    <location>
        <begin position="54"/>
        <end position="75"/>
    </location>
</feature>
<feature type="domain" description="Major facilitator superfamily (MFS) profile" evidence="6">
    <location>
        <begin position="240"/>
        <end position="430"/>
    </location>
</feature>
<keyword evidence="3 5" id="KW-1133">Transmembrane helix</keyword>
<name>A0A512MBA2_9BACT</name>
<dbReference type="AlphaFoldDB" id="A0A512MBA2"/>
<reference evidence="7 8" key="1">
    <citation type="submission" date="2019-07" db="EMBL/GenBank/DDBJ databases">
        <title>Whole genome shotgun sequence of Brevifollis gellanilyticus NBRC 108608.</title>
        <authorList>
            <person name="Hosoyama A."/>
            <person name="Uohara A."/>
            <person name="Ohji S."/>
            <person name="Ichikawa N."/>
        </authorList>
    </citation>
    <scope>NUCLEOTIDE SEQUENCE [LARGE SCALE GENOMIC DNA]</scope>
    <source>
        <strain evidence="7 8">NBRC 108608</strain>
    </source>
</reference>
<evidence type="ECO:0000256" key="5">
    <source>
        <dbReference type="SAM" id="Phobius"/>
    </source>
</evidence>
<evidence type="ECO:0000259" key="6">
    <source>
        <dbReference type="PROSITE" id="PS50850"/>
    </source>
</evidence>
<feature type="transmembrane region" description="Helical" evidence="5">
    <location>
        <begin position="87"/>
        <end position="109"/>
    </location>
</feature>
<dbReference type="Pfam" id="PF00083">
    <property type="entry name" value="Sugar_tr"/>
    <property type="match status" value="1"/>
</dbReference>
<gene>
    <name evidence="7" type="ORF">BGE01nite_33030</name>
</gene>
<accession>A0A512MBA2</accession>
<dbReference type="InterPro" id="IPR052528">
    <property type="entry name" value="Sugar_transport-like"/>
</dbReference>
<keyword evidence="4 5" id="KW-0472">Membrane</keyword>
<dbReference type="CDD" id="cd06174">
    <property type="entry name" value="MFS"/>
    <property type="match status" value="1"/>
</dbReference>